<feature type="transmembrane region" description="Helical" evidence="1">
    <location>
        <begin position="35"/>
        <end position="53"/>
    </location>
</feature>
<reference evidence="2" key="1">
    <citation type="journal article" date="2014" name="Front. Microbiol.">
        <title>High frequency of phylogenetically diverse reductive dehalogenase-homologous genes in deep subseafloor sedimentary metagenomes.</title>
        <authorList>
            <person name="Kawai M."/>
            <person name="Futagami T."/>
            <person name="Toyoda A."/>
            <person name="Takaki Y."/>
            <person name="Nishi S."/>
            <person name="Hori S."/>
            <person name="Arai W."/>
            <person name="Tsubouchi T."/>
            <person name="Morono Y."/>
            <person name="Uchiyama I."/>
            <person name="Ito T."/>
            <person name="Fujiyama A."/>
            <person name="Inagaki F."/>
            <person name="Takami H."/>
        </authorList>
    </citation>
    <scope>NUCLEOTIDE SEQUENCE</scope>
    <source>
        <strain evidence="2">Expedition CK06-06</strain>
    </source>
</reference>
<sequence>MKTLAATALMFLAGAAIMALMKNLPDGRSFDILRLAVVVPSAAAVYVLAAKFLHIEMLSLLTGGSPKHLK</sequence>
<dbReference type="AlphaFoldDB" id="X1NW29"/>
<keyword evidence="1" id="KW-0472">Membrane</keyword>
<organism evidence="2">
    <name type="scientific">marine sediment metagenome</name>
    <dbReference type="NCBI Taxonomy" id="412755"/>
    <lineage>
        <taxon>unclassified sequences</taxon>
        <taxon>metagenomes</taxon>
        <taxon>ecological metagenomes</taxon>
    </lineage>
</organism>
<proteinExistence type="predicted"/>
<evidence type="ECO:0000313" key="2">
    <source>
        <dbReference type="EMBL" id="GAI22874.1"/>
    </source>
</evidence>
<gene>
    <name evidence="2" type="ORF">S06H3_27684</name>
</gene>
<evidence type="ECO:0000256" key="1">
    <source>
        <dbReference type="SAM" id="Phobius"/>
    </source>
</evidence>
<protein>
    <submittedName>
        <fullName evidence="2">Uncharacterized protein</fullName>
    </submittedName>
</protein>
<dbReference type="EMBL" id="BARV01016081">
    <property type="protein sequence ID" value="GAI22874.1"/>
    <property type="molecule type" value="Genomic_DNA"/>
</dbReference>
<keyword evidence="1" id="KW-0812">Transmembrane</keyword>
<keyword evidence="1" id="KW-1133">Transmembrane helix</keyword>
<accession>X1NW29</accession>
<name>X1NW29_9ZZZZ</name>
<comment type="caution">
    <text evidence="2">The sequence shown here is derived from an EMBL/GenBank/DDBJ whole genome shotgun (WGS) entry which is preliminary data.</text>
</comment>